<keyword evidence="1" id="KW-0732">Signal</keyword>
<feature type="chain" id="PRO_5029800116" evidence="1">
    <location>
        <begin position="29"/>
        <end position="82"/>
    </location>
</feature>
<feature type="signal peptide" evidence="1">
    <location>
        <begin position="1"/>
        <end position="28"/>
    </location>
</feature>
<gene>
    <name evidence="2" type="ORF">GR257_09210</name>
</gene>
<organism evidence="2 3">
    <name type="scientific">Rhizobium leguminosarum</name>
    <dbReference type="NCBI Taxonomy" id="384"/>
    <lineage>
        <taxon>Bacteria</taxon>
        <taxon>Pseudomonadati</taxon>
        <taxon>Pseudomonadota</taxon>
        <taxon>Alphaproteobacteria</taxon>
        <taxon>Hyphomicrobiales</taxon>
        <taxon>Rhizobiaceae</taxon>
        <taxon>Rhizobium/Agrobacterium group</taxon>
        <taxon>Rhizobium</taxon>
    </lineage>
</organism>
<reference evidence="2 3" key="1">
    <citation type="submission" date="2019-12" db="EMBL/GenBank/DDBJ databases">
        <title>Rhizobium genotypes associated with high levels of biological nitrogen fixation by grain legumes in a temperate-maritime cropping system.</title>
        <authorList>
            <person name="Maluk M."/>
            <person name="Francesc Ferrando Molina F."/>
            <person name="Lopez Del Egido L."/>
            <person name="Lafos M."/>
            <person name="Langarica-Fuentes A."/>
            <person name="Gebre Yohannes G."/>
            <person name="Young M.W."/>
            <person name="Martin P."/>
            <person name="Gantlett R."/>
            <person name="Kenicer G."/>
            <person name="Hawes C."/>
            <person name="Begg G.S."/>
            <person name="Quilliam R.S."/>
            <person name="Squire G.R."/>
            <person name="Poole P.S."/>
            <person name="Young P.W."/>
            <person name="Iannetta P.M."/>
            <person name="James E.K."/>
        </authorList>
    </citation>
    <scope>NUCLEOTIDE SEQUENCE [LARGE SCALE GENOMIC DNA]</scope>
    <source>
        <strain evidence="2 3">JHI54</strain>
    </source>
</reference>
<evidence type="ECO:0000256" key="1">
    <source>
        <dbReference type="SAM" id="SignalP"/>
    </source>
</evidence>
<evidence type="ECO:0000313" key="3">
    <source>
        <dbReference type="Proteomes" id="UP000471705"/>
    </source>
</evidence>
<dbReference type="AlphaFoldDB" id="A0A7K3VDV8"/>
<protein>
    <submittedName>
        <fullName evidence="2">Uncharacterized protein</fullName>
    </submittedName>
</protein>
<name>A0A7K3VDV8_RHILE</name>
<proteinExistence type="predicted"/>
<accession>A0A7K3VDV8</accession>
<dbReference type="EMBL" id="WUFV01000004">
    <property type="protein sequence ID" value="NEK15034.1"/>
    <property type="molecule type" value="Genomic_DNA"/>
</dbReference>
<dbReference type="RefSeq" id="WP_164046566.1">
    <property type="nucleotide sequence ID" value="NZ_WUFV01000004.1"/>
</dbReference>
<dbReference type="PROSITE" id="PS51257">
    <property type="entry name" value="PROKAR_LIPOPROTEIN"/>
    <property type="match status" value="1"/>
</dbReference>
<sequence length="82" mass="8727">MPKPSLAAISVVALLSSCSFFSSGPSEAEVEQALGIQIHDNQCVAAQGKPGYMCTFLTDGNNWSITRRLIKTDNGWQPVAGN</sequence>
<comment type="caution">
    <text evidence="2">The sequence shown here is derived from an EMBL/GenBank/DDBJ whole genome shotgun (WGS) entry which is preliminary data.</text>
</comment>
<dbReference type="Proteomes" id="UP000471705">
    <property type="component" value="Unassembled WGS sequence"/>
</dbReference>
<evidence type="ECO:0000313" key="2">
    <source>
        <dbReference type="EMBL" id="NEK15034.1"/>
    </source>
</evidence>